<keyword evidence="2" id="KW-1185">Reference proteome</keyword>
<evidence type="ECO:0000313" key="1">
    <source>
        <dbReference type="EMBL" id="MBB5293246.1"/>
    </source>
</evidence>
<name>A0ABR6MPS4_9DEIO</name>
<protein>
    <submittedName>
        <fullName evidence="1">Uncharacterized protein</fullName>
    </submittedName>
</protein>
<proteinExistence type="predicted"/>
<organism evidence="1 2">
    <name type="scientific">Deinococcus metallilatus</name>
    <dbReference type="NCBI Taxonomy" id="1211322"/>
    <lineage>
        <taxon>Bacteria</taxon>
        <taxon>Thermotogati</taxon>
        <taxon>Deinococcota</taxon>
        <taxon>Deinococci</taxon>
        <taxon>Deinococcales</taxon>
        <taxon>Deinococcaceae</taxon>
        <taxon>Deinococcus</taxon>
    </lineage>
</organism>
<gene>
    <name evidence="1" type="ORF">HNQ10_000059</name>
</gene>
<accession>A0ABR6MPS4</accession>
<dbReference type="EMBL" id="JACHFV010000001">
    <property type="protein sequence ID" value="MBB5293246.1"/>
    <property type="molecule type" value="Genomic_DNA"/>
</dbReference>
<evidence type="ECO:0000313" key="2">
    <source>
        <dbReference type="Proteomes" id="UP000536909"/>
    </source>
</evidence>
<sequence>MGDGAALKPGGTRLSQLAALAARSSWQCGAGAGGGGGLFRSRFRYFLLVNPL</sequence>
<reference evidence="1 2" key="1">
    <citation type="submission" date="2020-08" db="EMBL/GenBank/DDBJ databases">
        <title>Genomic Encyclopedia of Type Strains, Phase IV (KMG-IV): sequencing the most valuable type-strain genomes for metagenomic binning, comparative biology and taxonomic classification.</title>
        <authorList>
            <person name="Goeker M."/>
        </authorList>
    </citation>
    <scope>NUCLEOTIDE SEQUENCE [LARGE SCALE GENOMIC DNA]</scope>
    <source>
        <strain evidence="1 2">DSM 105434</strain>
    </source>
</reference>
<dbReference type="Proteomes" id="UP000536909">
    <property type="component" value="Unassembled WGS sequence"/>
</dbReference>
<comment type="caution">
    <text evidence="1">The sequence shown here is derived from an EMBL/GenBank/DDBJ whole genome shotgun (WGS) entry which is preliminary data.</text>
</comment>